<organism evidence="1 2">
    <name type="scientific">Acaulospora morrowiae</name>
    <dbReference type="NCBI Taxonomy" id="94023"/>
    <lineage>
        <taxon>Eukaryota</taxon>
        <taxon>Fungi</taxon>
        <taxon>Fungi incertae sedis</taxon>
        <taxon>Mucoromycota</taxon>
        <taxon>Glomeromycotina</taxon>
        <taxon>Glomeromycetes</taxon>
        <taxon>Diversisporales</taxon>
        <taxon>Acaulosporaceae</taxon>
        <taxon>Acaulospora</taxon>
    </lineage>
</organism>
<reference evidence="1" key="1">
    <citation type="submission" date="2021-06" db="EMBL/GenBank/DDBJ databases">
        <authorList>
            <person name="Kallberg Y."/>
            <person name="Tangrot J."/>
            <person name="Rosling A."/>
        </authorList>
    </citation>
    <scope>NUCLEOTIDE SEQUENCE</scope>
    <source>
        <strain evidence="1">CL551</strain>
    </source>
</reference>
<evidence type="ECO:0000313" key="1">
    <source>
        <dbReference type="EMBL" id="CAG8458586.1"/>
    </source>
</evidence>
<accession>A0A9N8YYK9</accession>
<name>A0A9N8YYK9_9GLOM</name>
<sequence length="48" mass="5481">MSSDSISNSEVSTYTITISFEPNKDKAQYNHCKKEFSQKKTSDTSHLH</sequence>
<evidence type="ECO:0000313" key="2">
    <source>
        <dbReference type="Proteomes" id="UP000789342"/>
    </source>
</evidence>
<gene>
    <name evidence="1" type="ORF">AMORRO_LOCUS1280</name>
</gene>
<dbReference type="EMBL" id="CAJVPV010000474">
    <property type="protein sequence ID" value="CAG8458586.1"/>
    <property type="molecule type" value="Genomic_DNA"/>
</dbReference>
<dbReference type="AlphaFoldDB" id="A0A9N8YYK9"/>
<protein>
    <submittedName>
        <fullName evidence="1">148_t:CDS:1</fullName>
    </submittedName>
</protein>
<keyword evidence="2" id="KW-1185">Reference proteome</keyword>
<proteinExistence type="predicted"/>
<comment type="caution">
    <text evidence="1">The sequence shown here is derived from an EMBL/GenBank/DDBJ whole genome shotgun (WGS) entry which is preliminary data.</text>
</comment>
<dbReference type="Proteomes" id="UP000789342">
    <property type="component" value="Unassembled WGS sequence"/>
</dbReference>